<dbReference type="RefSeq" id="WP_090853901.1">
    <property type="nucleotide sequence ID" value="NZ_FMZM01000004.1"/>
</dbReference>
<dbReference type="AlphaFoldDB" id="A0A1G6PUV8"/>
<gene>
    <name evidence="1" type="ORF">SAMN05421872_104135</name>
</gene>
<evidence type="ECO:0000313" key="2">
    <source>
        <dbReference type="Proteomes" id="UP000199034"/>
    </source>
</evidence>
<dbReference type="STRING" id="1045774.SAMN05421872_104135"/>
<accession>A0A1G6PUV8</accession>
<organism evidence="1 2">
    <name type="scientific">Nocardioides lianchengensis</name>
    <dbReference type="NCBI Taxonomy" id="1045774"/>
    <lineage>
        <taxon>Bacteria</taxon>
        <taxon>Bacillati</taxon>
        <taxon>Actinomycetota</taxon>
        <taxon>Actinomycetes</taxon>
        <taxon>Propionibacteriales</taxon>
        <taxon>Nocardioidaceae</taxon>
        <taxon>Nocardioides</taxon>
    </lineage>
</organism>
<reference evidence="1 2" key="1">
    <citation type="submission" date="2016-10" db="EMBL/GenBank/DDBJ databases">
        <authorList>
            <person name="de Groot N.N."/>
        </authorList>
    </citation>
    <scope>NUCLEOTIDE SEQUENCE [LARGE SCALE GENOMIC DNA]</scope>
    <source>
        <strain evidence="1 2">CGMCC 4.6858</strain>
    </source>
</reference>
<dbReference type="OrthoDB" id="3245799at2"/>
<name>A0A1G6PUV8_9ACTN</name>
<sequence length="870" mass="91710">MSAPTLDELVPLMAARDLAPLVARLDDLDDAGRKTLVKPVRALSRSGEWGDAPRHLARGLAVVGPAVLPDARSTTAWVRRFAGWPTDDQDVRFDRYGNRLPSLSLVGGAVVEVLVRRAPTWLPALVDALAERLRFNPYDPDDYLLIESLRTRIGLPPPAVPVFVAAWIDVAWSPSRDGSDPVDLVRAEPAYAALVPLALEVDEIAGVLSEGGQLRRLADSGAVDRDGLIDAALARLQRGGRPQATNDVVRVLDSLDPTPDEVAARVRGYLVLLPPGSATSVATVAQRDLQRQHAEGLLRADDVLEMSRSVFARTDKKVLRAQLKHLAAHARSVPADADLVARAACAALDNAAPDVQRGAVDLLVRLAPGLSAAVVAEVAAAGEGLPGDLHLRLGSGLPAAEAVPAPPLPAPPVATLPGPPAPVGPVLPITSVDELVEELASIVRSEPLRARGADLDRVVEALPRLAGADRDGLRQAATTITQSGTYAYYREHASGFDFGTRCGLVVLLASCLGDAWGRPAPDPHLGRRPGPERAITERLFSLAQRIRTDGTVRVVALPSTLDGAITASDLLDRLATAAAQGWTPDELDLEQALLRLDPSAADPALFEALGGDAAARVARWIRSGGRRTPVGVRGRAPEPAVESLEDPPVTGLLWERLSRWTVPRKGQTAGWDPGAAFDTWPLVLPHHRDIVAAHLLRELSRARDSRCQGLGALVDLTEGSGPVGNALLVGLAYAAAGKHQDAWSAAADGLLVLAGRRQLDGAAFGEVLATMVERGDIVAKRLVTPLGDAARAGAAVEIWPALAGVLRPLLTGTATGTGLVDLLVLGAEVAPLAGARGTVEGLDALAERRGSSRQVVEARRLREILRRPVG</sequence>
<evidence type="ECO:0008006" key="3">
    <source>
        <dbReference type="Google" id="ProtNLM"/>
    </source>
</evidence>
<proteinExistence type="predicted"/>
<dbReference type="Proteomes" id="UP000199034">
    <property type="component" value="Unassembled WGS sequence"/>
</dbReference>
<protein>
    <recommendedName>
        <fullName evidence="3">Secreted protein</fullName>
    </recommendedName>
</protein>
<evidence type="ECO:0000313" key="1">
    <source>
        <dbReference type="EMBL" id="SDC83145.1"/>
    </source>
</evidence>
<keyword evidence="2" id="KW-1185">Reference proteome</keyword>
<dbReference type="EMBL" id="FMZM01000004">
    <property type="protein sequence ID" value="SDC83145.1"/>
    <property type="molecule type" value="Genomic_DNA"/>
</dbReference>